<dbReference type="Gene3D" id="1.10.10.1150">
    <property type="entry name" value="Coenzyme PQQ synthesis protein D (PqqD)"/>
    <property type="match status" value="1"/>
</dbReference>
<gene>
    <name evidence="1" type="ORF">ACFPQ6_02105</name>
</gene>
<accession>A0ABW1DFX0</accession>
<proteinExistence type="predicted"/>
<evidence type="ECO:0000313" key="1">
    <source>
        <dbReference type="EMBL" id="MFC5847090.1"/>
    </source>
</evidence>
<dbReference type="Pfam" id="PF05402">
    <property type="entry name" value="PqqD"/>
    <property type="match status" value="1"/>
</dbReference>
<protein>
    <submittedName>
        <fullName evidence="1">PqqD family protein</fullName>
    </submittedName>
</protein>
<organism evidence="1 2">
    <name type="scientific">Deinococcus petrolearius</name>
    <dbReference type="NCBI Taxonomy" id="1751295"/>
    <lineage>
        <taxon>Bacteria</taxon>
        <taxon>Thermotogati</taxon>
        <taxon>Deinococcota</taxon>
        <taxon>Deinococci</taxon>
        <taxon>Deinococcales</taxon>
        <taxon>Deinococcaceae</taxon>
        <taxon>Deinococcus</taxon>
    </lineage>
</organism>
<dbReference type="EMBL" id="JBHSOH010000003">
    <property type="protein sequence ID" value="MFC5847090.1"/>
    <property type="molecule type" value="Genomic_DNA"/>
</dbReference>
<dbReference type="RefSeq" id="WP_380045904.1">
    <property type="nucleotide sequence ID" value="NZ_JBHSOH010000003.1"/>
</dbReference>
<evidence type="ECO:0000313" key="2">
    <source>
        <dbReference type="Proteomes" id="UP001595979"/>
    </source>
</evidence>
<sequence>MWQANPEVLVTDLDGELVLMHPARSEMFGLNAPGRLLWQALPRSEAALAELLAGHYGLPAGQARADVAAVLTALQDRGLARPT</sequence>
<reference evidence="2" key="1">
    <citation type="journal article" date="2019" name="Int. J. Syst. Evol. Microbiol.">
        <title>The Global Catalogue of Microorganisms (GCM) 10K type strain sequencing project: providing services to taxonomists for standard genome sequencing and annotation.</title>
        <authorList>
            <consortium name="The Broad Institute Genomics Platform"/>
            <consortium name="The Broad Institute Genome Sequencing Center for Infectious Disease"/>
            <person name="Wu L."/>
            <person name="Ma J."/>
        </authorList>
    </citation>
    <scope>NUCLEOTIDE SEQUENCE [LARGE SCALE GENOMIC DNA]</scope>
    <source>
        <strain evidence="2">CGMCC 1.15053</strain>
    </source>
</reference>
<keyword evidence="2" id="KW-1185">Reference proteome</keyword>
<name>A0ABW1DFX0_9DEIO</name>
<dbReference type="InterPro" id="IPR041881">
    <property type="entry name" value="PqqD_sf"/>
</dbReference>
<dbReference type="Proteomes" id="UP001595979">
    <property type="component" value="Unassembled WGS sequence"/>
</dbReference>
<comment type="caution">
    <text evidence="1">The sequence shown here is derived from an EMBL/GenBank/DDBJ whole genome shotgun (WGS) entry which is preliminary data.</text>
</comment>
<dbReference type="InterPro" id="IPR008792">
    <property type="entry name" value="PQQD"/>
</dbReference>